<protein>
    <submittedName>
        <fullName evidence="1">Uncharacterized protein</fullName>
    </submittedName>
</protein>
<sequence length="149" mass="17462">MNHKGNKPLGAISEHWIKIIQASFYRHENIPVWLVKLAVGKGQKEVEGWIFFEPDFMEIRFERHLSMEPPGFLSGRYLTQGVSDSSLALLYDSPCKEDLAYIESYIKKFIEKCKFCVRTLMDISTATYWQEAMSYRYGISTIPIRRERI</sequence>
<dbReference type="EMBL" id="VJVV01000006">
    <property type="protein sequence ID" value="TRO81219.1"/>
    <property type="molecule type" value="Genomic_DNA"/>
</dbReference>
<keyword evidence="2" id="KW-1185">Reference proteome</keyword>
<comment type="caution">
    <text evidence="1">The sequence shown here is derived from an EMBL/GenBank/DDBJ whole genome shotgun (WGS) entry which is preliminary data.</text>
</comment>
<name>A0A550JDE8_9BACT</name>
<proteinExistence type="predicted"/>
<evidence type="ECO:0000313" key="1">
    <source>
        <dbReference type="EMBL" id="TRO81219.1"/>
    </source>
</evidence>
<dbReference type="Proteomes" id="UP000317155">
    <property type="component" value="Unassembled WGS sequence"/>
</dbReference>
<dbReference type="AlphaFoldDB" id="A0A550JDE8"/>
<reference evidence="1 2" key="1">
    <citation type="submission" date="2019-07" db="EMBL/GenBank/DDBJ databases">
        <title>Insights of Desulfuromonas acetexigens electromicrobiology.</title>
        <authorList>
            <person name="Katuri K."/>
            <person name="Sapireddy V."/>
            <person name="Shaw D.R."/>
            <person name="Saikaly P."/>
        </authorList>
    </citation>
    <scope>NUCLEOTIDE SEQUENCE [LARGE SCALE GENOMIC DNA]</scope>
    <source>
        <strain evidence="1 2">2873</strain>
    </source>
</reference>
<organism evidence="1 2">
    <name type="scientific">Trichloromonas acetexigens</name>
    <dbReference type="NCBI Taxonomy" id="38815"/>
    <lineage>
        <taxon>Bacteria</taxon>
        <taxon>Pseudomonadati</taxon>
        <taxon>Thermodesulfobacteriota</taxon>
        <taxon>Desulfuromonadia</taxon>
        <taxon>Desulfuromonadales</taxon>
        <taxon>Trichloromonadaceae</taxon>
        <taxon>Trichloromonas</taxon>
    </lineage>
</organism>
<accession>A0A550JDE8</accession>
<dbReference type="RefSeq" id="WP_092057947.1">
    <property type="nucleotide sequence ID" value="NZ_FOJJ01000038.1"/>
</dbReference>
<evidence type="ECO:0000313" key="2">
    <source>
        <dbReference type="Proteomes" id="UP000317155"/>
    </source>
</evidence>
<dbReference type="OrthoDB" id="9987461at2"/>
<gene>
    <name evidence="1" type="ORF">FL622_09935</name>
</gene>